<dbReference type="FunCoup" id="A0A7I4CDL1">
    <property type="interactions" value="1210"/>
</dbReference>
<feature type="domain" description="GRPD C-terminal" evidence="2">
    <location>
        <begin position="495"/>
        <end position="655"/>
    </location>
</feature>
<evidence type="ECO:0000259" key="1">
    <source>
        <dbReference type="Pfam" id="PF25334"/>
    </source>
</evidence>
<protein>
    <recommendedName>
        <fullName evidence="5">C2 domain-containing protein</fullName>
    </recommendedName>
</protein>
<dbReference type="Pfam" id="PF25334">
    <property type="entry name" value="C2_GRDP"/>
    <property type="match status" value="1"/>
</dbReference>
<evidence type="ECO:0000313" key="3">
    <source>
        <dbReference type="EnsemblPlants" id="Pp3c21_5400V3.6"/>
    </source>
</evidence>
<dbReference type="Proteomes" id="UP000006727">
    <property type="component" value="Chromosome 21"/>
</dbReference>
<dbReference type="Pfam" id="PF25335">
    <property type="entry name" value="GRDP_C"/>
    <property type="match status" value="1"/>
</dbReference>
<gene>
    <name evidence="3" type="primary">LOC112274426</name>
</gene>
<dbReference type="AlphaFoldDB" id="A0A7I4CDL1"/>
<accession>A0A7I4CDL1</accession>
<dbReference type="Gene3D" id="2.60.40.150">
    <property type="entry name" value="C2 domain"/>
    <property type="match status" value="1"/>
</dbReference>
<reference evidence="3 4" key="2">
    <citation type="journal article" date="2018" name="Plant J.">
        <title>The Physcomitrella patens chromosome-scale assembly reveals moss genome structure and evolution.</title>
        <authorList>
            <person name="Lang D."/>
            <person name="Ullrich K.K."/>
            <person name="Murat F."/>
            <person name="Fuchs J."/>
            <person name="Jenkins J."/>
            <person name="Haas F.B."/>
            <person name="Piednoel M."/>
            <person name="Gundlach H."/>
            <person name="Van Bel M."/>
            <person name="Meyberg R."/>
            <person name="Vives C."/>
            <person name="Morata J."/>
            <person name="Symeonidi A."/>
            <person name="Hiss M."/>
            <person name="Muchero W."/>
            <person name="Kamisugi Y."/>
            <person name="Saleh O."/>
            <person name="Blanc G."/>
            <person name="Decker E.L."/>
            <person name="van Gessel N."/>
            <person name="Grimwood J."/>
            <person name="Hayes R.D."/>
            <person name="Graham S.W."/>
            <person name="Gunter L.E."/>
            <person name="McDaniel S.F."/>
            <person name="Hoernstein S.N.W."/>
            <person name="Larsson A."/>
            <person name="Li F.W."/>
            <person name="Perroud P.F."/>
            <person name="Phillips J."/>
            <person name="Ranjan P."/>
            <person name="Rokshar D.S."/>
            <person name="Rothfels C.J."/>
            <person name="Schneider L."/>
            <person name="Shu S."/>
            <person name="Stevenson D.W."/>
            <person name="Thummler F."/>
            <person name="Tillich M."/>
            <person name="Villarreal Aguilar J.C."/>
            <person name="Widiez T."/>
            <person name="Wong G.K."/>
            <person name="Wymore A."/>
            <person name="Zhang Y."/>
            <person name="Zimmer A.D."/>
            <person name="Quatrano R.S."/>
            <person name="Mayer K.F.X."/>
            <person name="Goodstein D."/>
            <person name="Casacuberta J.M."/>
            <person name="Vandepoele K."/>
            <person name="Reski R."/>
            <person name="Cuming A.C."/>
            <person name="Tuskan G.A."/>
            <person name="Maumus F."/>
            <person name="Salse J."/>
            <person name="Schmutz J."/>
            <person name="Rensing S.A."/>
        </authorList>
    </citation>
    <scope>NUCLEOTIDE SEQUENCE [LARGE SCALE GENOMIC DNA]</scope>
    <source>
        <strain evidence="3 4">cv. Gransden 2004</strain>
    </source>
</reference>
<dbReference type="PANTHER" id="PTHR34365:SF7">
    <property type="entry name" value="GLYCINE-RICH DOMAIN-CONTAINING PROTEIN 1"/>
    <property type="match status" value="1"/>
</dbReference>
<evidence type="ECO:0008006" key="5">
    <source>
        <dbReference type="Google" id="ProtNLM"/>
    </source>
</evidence>
<reference evidence="3 4" key="1">
    <citation type="journal article" date="2008" name="Science">
        <title>The Physcomitrella genome reveals evolutionary insights into the conquest of land by plants.</title>
        <authorList>
            <person name="Rensing S."/>
            <person name="Lang D."/>
            <person name="Zimmer A."/>
            <person name="Terry A."/>
            <person name="Salamov A."/>
            <person name="Shapiro H."/>
            <person name="Nishiyama T."/>
            <person name="Perroud P.-F."/>
            <person name="Lindquist E."/>
            <person name="Kamisugi Y."/>
            <person name="Tanahashi T."/>
            <person name="Sakakibara K."/>
            <person name="Fujita T."/>
            <person name="Oishi K."/>
            <person name="Shin-I T."/>
            <person name="Kuroki Y."/>
            <person name="Toyoda A."/>
            <person name="Suzuki Y."/>
            <person name="Hashimoto A."/>
            <person name="Yamaguchi K."/>
            <person name="Sugano A."/>
            <person name="Kohara Y."/>
            <person name="Fujiyama A."/>
            <person name="Anterola A."/>
            <person name="Aoki S."/>
            <person name="Ashton N."/>
            <person name="Barbazuk W.B."/>
            <person name="Barker E."/>
            <person name="Bennetzen J."/>
            <person name="Bezanilla M."/>
            <person name="Blankenship R."/>
            <person name="Cho S.H."/>
            <person name="Dutcher S."/>
            <person name="Estelle M."/>
            <person name="Fawcett J.A."/>
            <person name="Gundlach H."/>
            <person name="Hanada K."/>
            <person name="Heyl A."/>
            <person name="Hicks K.A."/>
            <person name="Hugh J."/>
            <person name="Lohr M."/>
            <person name="Mayer K."/>
            <person name="Melkozernov A."/>
            <person name="Murata T."/>
            <person name="Nelson D."/>
            <person name="Pils B."/>
            <person name="Prigge M."/>
            <person name="Reiss B."/>
            <person name="Renner T."/>
            <person name="Rombauts S."/>
            <person name="Rushton P."/>
            <person name="Sanderfoot A."/>
            <person name="Schween G."/>
            <person name="Shiu S.-H."/>
            <person name="Stueber K."/>
            <person name="Theodoulou F.L."/>
            <person name="Tu H."/>
            <person name="Van de Peer Y."/>
            <person name="Verrier P.J."/>
            <person name="Waters E."/>
            <person name="Wood A."/>
            <person name="Yang L."/>
            <person name="Cove D."/>
            <person name="Cuming A."/>
            <person name="Hasebe M."/>
            <person name="Lucas S."/>
            <person name="Mishler D.B."/>
            <person name="Reski R."/>
            <person name="Grigoriev I."/>
            <person name="Quatrano R.S."/>
            <person name="Boore J.L."/>
        </authorList>
    </citation>
    <scope>NUCLEOTIDE SEQUENCE [LARGE SCALE GENOMIC DNA]</scope>
    <source>
        <strain evidence="3 4">cv. Gransden 2004</strain>
    </source>
</reference>
<dbReference type="GO" id="GO:0071470">
    <property type="term" value="P:cellular response to osmotic stress"/>
    <property type="evidence" value="ECO:0000318"/>
    <property type="project" value="GO_Central"/>
</dbReference>
<keyword evidence="4" id="KW-1185">Reference proteome</keyword>
<dbReference type="PANTHER" id="PTHR34365">
    <property type="entry name" value="ENOLASE (DUF1399)"/>
    <property type="match status" value="1"/>
</dbReference>
<dbReference type="InParanoid" id="A0A7I4CDL1"/>
<proteinExistence type="predicted"/>
<dbReference type="InterPro" id="IPR009836">
    <property type="entry name" value="GRDP-like"/>
</dbReference>
<dbReference type="InterPro" id="IPR057518">
    <property type="entry name" value="GRDP_C"/>
</dbReference>
<feature type="domain" description="GRDP C2" evidence="1">
    <location>
        <begin position="336"/>
        <end position="465"/>
    </location>
</feature>
<evidence type="ECO:0000313" key="4">
    <source>
        <dbReference type="Proteomes" id="UP000006727"/>
    </source>
</evidence>
<dbReference type="EnsemblPlants" id="Pp3c21_5400V3.6">
    <property type="protein sequence ID" value="Pp3c21_5400V3.6"/>
    <property type="gene ID" value="Pp3c21_5400"/>
</dbReference>
<reference evidence="3" key="3">
    <citation type="submission" date="2020-12" db="UniProtKB">
        <authorList>
            <consortium name="EnsemblPlants"/>
        </authorList>
    </citation>
    <scope>IDENTIFICATION</scope>
</reference>
<dbReference type="Pfam" id="PF07173">
    <property type="entry name" value="GRDP-like"/>
    <property type="match status" value="1"/>
</dbReference>
<dbReference type="Gramene" id="Pp3c21_5400V3.6">
    <property type="protein sequence ID" value="Pp3c21_5400V3.6"/>
    <property type="gene ID" value="Pp3c21_5400"/>
</dbReference>
<dbReference type="InterPro" id="IPR035892">
    <property type="entry name" value="C2_domain_sf"/>
</dbReference>
<dbReference type="EMBL" id="ABEU02000021">
    <property type="status" value="NOT_ANNOTATED_CDS"/>
    <property type="molecule type" value="Genomic_DNA"/>
</dbReference>
<evidence type="ECO:0000259" key="2">
    <source>
        <dbReference type="Pfam" id="PF25335"/>
    </source>
</evidence>
<name>A0A7I4CDL1_PHYPA</name>
<dbReference type="SUPFAM" id="SSF49562">
    <property type="entry name" value="C2 domain (Calcium/lipid-binding domain, CaLB)"/>
    <property type="match status" value="1"/>
</dbReference>
<dbReference type="InterPro" id="IPR057458">
    <property type="entry name" value="GRDP_C2"/>
</dbReference>
<sequence length="783" mass="88229">MNNAQLKAWEAAQALPISVDLVAAATEELRMLEEVDRFQCYYEGPAVVRAIDRYERCWLPLLAKEGDDSQGASPPLVPPLDCGWIWHVHRLNPIRYAKDCKELYGRILDAPIINPSDRPVAVNHTKDLWSALYVDEPYNVEFVQTDNKAVQEKESSGISSSLKQLAITSDSRKITYDLEAAVSRQKTFFYQVSQPFVRTDSYLKSAEQRYKGFLYLFTLNKGLFLVPTYDVDIMWHAHQLCPSAYDRDCMAILNKVLNHDDTDSDRNPGQKLNTGFKDTCELWEETFGEIYAKAGCMWRGDLPVPVEPLPVNSNASLNDASVSSNVHEQSTYLTQRQTVQVCLALLGARDVSVKKAGPTLFVRIQLLQRCPSFKLDTYEVPTYSDPVWRQLYTFKFETSTQGLLLQLRSTSSGILSSCSKLLGEMILTWDTLLSSPTLSVKKWFTLTKGKSSPPPSLHVSASITPPVAAPYLLRTLEVSQDRVLKEGSFYSFRNVFDHADNERLMLHIQYDSEGSFKVGPSSIQEVRVLQGAQKKSRFTKRKMNSGTLLGRAQPLVKSDSGKSNARHWQLFDNSIQLTIRKRADDNQWHLRPELSLEGKVGHPVALVPGKRLDYQVNGSTEEEEAGFVTLVRYTPDAPAGKATALFNTSSGAMEVKPEESVPLVVLISTVTSLSLVEMLGKSRPQTPKSGSRKARATGNEWGMTRSFSFHVLSCAVIFERQANEKSDIARKMALYNSLNYHYWWDMPFLLWCASFHNNASLLSDVTAYQFAGLYGDGRRRRQQ</sequence>
<dbReference type="OMA" id="VIIFPGR"/>
<organism evidence="3 4">
    <name type="scientific">Physcomitrium patens</name>
    <name type="common">Spreading-leaved earth moss</name>
    <name type="synonym">Physcomitrella patens</name>
    <dbReference type="NCBI Taxonomy" id="3218"/>
    <lineage>
        <taxon>Eukaryota</taxon>
        <taxon>Viridiplantae</taxon>
        <taxon>Streptophyta</taxon>
        <taxon>Embryophyta</taxon>
        <taxon>Bryophyta</taxon>
        <taxon>Bryophytina</taxon>
        <taxon>Bryopsida</taxon>
        <taxon>Funariidae</taxon>
        <taxon>Funariales</taxon>
        <taxon>Funariaceae</taxon>
        <taxon>Physcomitrium</taxon>
    </lineage>
</organism>